<evidence type="ECO:0000256" key="8">
    <source>
        <dbReference type="PIRSR" id="PIRSR016262-2"/>
    </source>
</evidence>
<evidence type="ECO:0000259" key="10">
    <source>
        <dbReference type="PROSITE" id="PS51733"/>
    </source>
</evidence>
<reference evidence="11 12" key="1">
    <citation type="submission" date="2019-03" db="EMBL/GenBank/DDBJ databases">
        <title>The complete genome sequence of Neokomagataea sp. Jb2 NBRC113641.</title>
        <authorList>
            <person name="Chua K.-O."/>
            <person name="Chan K.-G."/>
            <person name="See-Too W.-S."/>
        </authorList>
    </citation>
    <scope>NUCLEOTIDE SEQUENCE [LARGE SCALE GENOMIC DNA]</scope>
    <source>
        <strain evidence="11 12">Jb2</strain>
    </source>
</reference>
<dbReference type="UniPathway" id="UPA00538">
    <property type="reaction ID" value="UER00592"/>
</dbReference>
<comment type="similarity">
    <text evidence="5 6">Belongs to the LipB family.</text>
</comment>
<comment type="miscellaneous">
    <text evidence="5">In the reaction, the free carboxyl group of octanoic acid is attached via an amide linkage to the epsilon-amino group of a specific lysine residue of lipoyl domains of lipoate-dependent enzymes.</text>
</comment>
<comment type="subcellular location">
    <subcellularLocation>
        <location evidence="5">Cytoplasm</location>
    </subcellularLocation>
</comment>
<comment type="catalytic activity">
    <reaction evidence="5 6">
        <text>octanoyl-[ACP] + L-lysyl-[protein] = N(6)-octanoyl-L-lysyl-[protein] + holo-[ACP] + H(+)</text>
        <dbReference type="Rhea" id="RHEA:17665"/>
        <dbReference type="Rhea" id="RHEA-COMP:9636"/>
        <dbReference type="Rhea" id="RHEA-COMP:9685"/>
        <dbReference type="Rhea" id="RHEA-COMP:9752"/>
        <dbReference type="Rhea" id="RHEA-COMP:9928"/>
        <dbReference type="ChEBI" id="CHEBI:15378"/>
        <dbReference type="ChEBI" id="CHEBI:29969"/>
        <dbReference type="ChEBI" id="CHEBI:64479"/>
        <dbReference type="ChEBI" id="CHEBI:78463"/>
        <dbReference type="ChEBI" id="CHEBI:78809"/>
        <dbReference type="EC" id="2.3.1.181"/>
    </reaction>
</comment>
<feature type="binding site" evidence="5 8">
    <location>
        <begin position="165"/>
        <end position="167"/>
    </location>
    <ligand>
        <name>substrate</name>
    </ligand>
</feature>
<evidence type="ECO:0000313" key="12">
    <source>
        <dbReference type="Proteomes" id="UP000315037"/>
    </source>
</evidence>
<dbReference type="HAMAP" id="MF_00013">
    <property type="entry name" value="LipB"/>
    <property type="match status" value="1"/>
</dbReference>
<dbReference type="PANTHER" id="PTHR10993">
    <property type="entry name" value="OCTANOYLTRANSFERASE"/>
    <property type="match status" value="1"/>
</dbReference>
<comment type="function">
    <text evidence="4 5 6">Catalyzes the transfer of endogenously produced octanoic acid from octanoyl-acyl-carrier-protein onto the lipoyl domains of lipoate-dependent enzymes. Lipoyl-ACP can also act as a substrate although octanoyl-ACP is likely to be the physiological substrate.</text>
</comment>
<dbReference type="AlphaFoldDB" id="A0A506UQY5"/>
<evidence type="ECO:0000256" key="6">
    <source>
        <dbReference type="PIRNR" id="PIRNR016262"/>
    </source>
</evidence>
<dbReference type="InterPro" id="IPR004143">
    <property type="entry name" value="BPL_LPL_catalytic"/>
</dbReference>
<dbReference type="PANTHER" id="PTHR10993:SF7">
    <property type="entry name" value="LIPOYLTRANSFERASE 2, MITOCHONDRIAL-RELATED"/>
    <property type="match status" value="1"/>
</dbReference>
<dbReference type="InterPro" id="IPR000544">
    <property type="entry name" value="Octanoyltransferase"/>
</dbReference>
<dbReference type="EC" id="2.3.1.181" evidence="5 6"/>
<evidence type="ECO:0000313" key="11">
    <source>
        <dbReference type="EMBL" id="TPW35744.1"/>
    </source>
</evidence>
<sequence>MHSPASSALPQPFPSSCSPLLWERSDGVVSYPDALSHMEERVAAIRCQAAPELVWLTAHAPLYTAGTSARPEDLFNPHGYPTYRAGRGGQWTYHGPGQRVGYVMLDLTKPHGEVPARDVRAFVKGLENWIIRTLARLEVKTFLREGRVGVWCHDPRTGQEAKIAALGVRLSRWVSWHGIALNISPDLQDFSGIVPCGLRDYGVTSLERFHPGISMAETDAALQASWPEIFGYAPAPEPTGLQPSKD</sequence>
<keyword evidence="3 5" id="KW-0012">Acyltransferase</keyword>
<dbReference type="Pfam" id="PF21948">
    <property type="entry name" value="LplA-B_cat"/>
    <property type="match status" value="1"/>
</dbReference>
<feature type="binding site" evidence="5 8">
    <location>
        <begin position="178"/>
        <end position="180"/>
    </location>
    <ligand>
        <name>substrate</name>
    </ligand>
</feature>
<evidence type="ECO:0000256" key="7">
    <source>
        <dbReference type="PIRSR" id="PIRSR016262-1"/>
    </source>
</evidence>
<dbReference type="Gene3D" id="3.30.930.10">
    <property type="entry name" value="Bira Bifunctional Protein, Domain 2"/>
    <property type="match status" value="1"/>
</dbReference>
<dbReference type="GO" id="GO:0005737">
    <property type="term" value="C:cytoplasm"/>
    <property type="evidence" value="ECO:0007669"/>
    <property type="project" value="UniProtKB-SubCell"/>
</dbReference>
<dbReference type="NCBIfam" id="TIGR00214">
    <property type="entry name" value="lipB"/>
    <property type="match status" value="1"/>
</dbReference>
<dbReference type="EMBL" id="SORZ01000001">
    <property type="protein sequence ID" value="TPW35744.1"/>
    <property type="molecule type" value="Genomic_DNA"/>
</dbReference>
<proteinExistence type="inferred from homology"/>
<dbReference type="InterPro" id="IPR020605">
    <property type="entry name" value="Octanoyltransferase_CS"/>
</dbReference>
<dbReference type="NCBIfam" id="NF010921">
    <property type="entry name" value="PRK14341.1"/>
    <property type="match status" value="1"/>
</dbReference>
<evidence type="ECO:0000256" key="4">
    <source>
        <dbReference type="ARBA" id="ARBA00024732"/>
    </source>
</evidence>
<dbReference type="SUPFAM" id="SSF55681">
    <property type="entry name" value="Class II aaRS and biotin synthetases"/>
    <property type="match status" value="1"/>
</dbReference>
<dbReference type="RefSeq" id="WP_165600201.1">
    <property type="nucleotide sequence ID" value="NZ_SORZ01000001.1"/>
</dbReference>
<feature type="active site" description="Acyl-thioester intermediate" evidence="5 7">
    <location>
        <position position="196"/>
    </location>
</feature>
<evidence type="ECO:0000256" key="3">
    <source>
        <dbReference type="ARBA" id="ARBA00023315"/>
    </source>
</evidence>
<dbReference type="PROSITE" id="PS51733">
    <property type="entry name" value="BPL_LPL_CATALYTIC"/>
    <property type="match status" value="1"/>
</dbReference>
<protein>
    <recommendedName>
        <fullName evidence="5 6">Octanoyltransferase</fullName>
        <ecNumber evidence="5 6">2.3.1.181</ecNumber>
    </recommendedName>
    <alternativeName>
        <fullName evidence="5">Lipoate-protein ligase B</fullName>
    </alternativeName>
    <alternativeName>
        <fullName evidence="5">Lipoyl/octanoyl transferase</fullName>
    </alternativeName>
    <alternativeName>
        <fullName evidence="5">Octanoyl-[acyl-carrier-protein]-protein N-octanoyltransferase</fullName>
    </alternativeName>
</protein>
<evidence type="ECO:0000256" key="2">
    <source>
        <dbReference type="ARBA" id="ARBA00022679"/>
    </source>
</evidence>
<gene>
    <name evidence="5 11" type="primary">lipB</name>
    <name evidence="11" type="ORF">E3202_02015</name>
</gene>
<name>A0A506UQY5_9PROT</name>
<dbReference type="InterPro" id="IPR045864">
    <property type="entry name" value="aa-tRNA-synth_II/BPL/LPL"/>
</dbReference>
<dbReference type="GO" id="GO:0033819">
    <property type="term" value="F:lipoyl(octanoyl) transferase activity"/>
    <property type="evidence" value="ECO:0007669"/>
    <property type="project" value="UniProtKB-EC"/>
</dbReference>
<dbReference type="PROSITE" id="PS01313">
    <property type="entry name" value="LIPB"/>
    <property type="match status" value="1"/>
</dbReference>
<keyword evidence="12" id="KW-1185">Reference proteome</keyword>
<evidence type="ECO:0000256" key="1">
    <source>
        <dbReference type="ARBA" id="ARBA00004821"/>
    </source>
</evidence>
<dbReference type="GO" id="GO:0009249">
    <property type="term" value="P:protein lipoylation"/>
    <property type="evidence" value="ECO:0007669"/>
    <property type="project" value="InterPro"/>
</dbReference>
<dbReference type="PIRSF" id="PIRSF016262">
    <property type="entry name" value="LPLase"/>
    <property type="match status" value="1"/>
</dbReference>
<accession>A0A506UQY5</accession>
<comment type="pathway">
    <text evidence="1 5 6">Protein modification; protein lipoylation via endogenous pathway; protein N(6)-(lipoyl)lysine from octanoyl-[acyl-carrier-protein]: step 1/2.</text>
</comment>
<keyword evidence="5" id="KW-0963">Cytoplasm</keyword>
<evidence type="ECO:0000256" key="9">
    <source>
        <dbReference type="PIRSR" id="PIRSR016262-3"/>
    </source>
</evidence>
<feature type="domain" description="BPL/LPL catalytic" evidence="10">
    <location>
        <begin position="48"/>
        <end position="234"/>
    </location>
</feature>
<evidence type="ECO:0000256" key="5">
    <source>
        <dbReference type="HAMAP-Rule" id="MF_00013"/>
    </source>
</evidence>
<organism evidence="11 12">
    <name type="scientific">Oecophyllibacter saccharovorans</name>
    <dbReference type="NCBI Taxonomy" id="2558360"/>
    <lineage>
        <taxon>Bacteria</taxon>
        <taxon>Pseudomonadati</taxon>
        <taxon>Pseudomonadota</taxon>
        <taxon>Alphaproteobacteria</taxon>
        <taxon>Acetobacterales</taxon>
        <taxon>Acetobacteraceae</taxon>
        <taxon>Oecophyllibacter</taxon>
    </lineage>
</organism>
<keyword evidence="2 5" id="KW-0808">Transferase</keyword>
<feature type="site" description="Lowers pKa of active site Cys" evidence="5 9">
    <location>
        <position position="162"/>
    </location>
</feature>
<dbReference type="Proteomes" id="UP000315037">
    <property type="component" value="Unassembled WGS sequence"/>
</dbReference>
<dbReference type="CDD" id="cd16444">
    <property type="entry name" value="LipB"/>
    <property type="match status" value="1"/>
</dbReference>
<comment type="caution">
    <text evidence="11">The sequence shown here is derived from an EMBL/GenBank/DDBJ whole genome shotgun (WGS) entry which is preliminary data.</text>
</comment>
<feature type="binding site" evidence="5 8">
    <location>
        <begin position="87"/>
        <end position="94"/>
    </location>
    <ligand>
        <name>substrate</name>
    </ligand>
</feature>